<dbReference type="EMBL" id="JARYMX010000035">
    <property type="protein sequence ID" value="KAJ9536305.1"/>
    <property type="molecule type" value="Genomic_DNA"/>
</dbReference>
<gene>
    <name evidence="2" type="ORF">OSB04_un000514</name>
</gene>
<reference evidence="2" key="1">
    <citation type="submission" date="2023-03" db="EMBL/GenBank/DDBJ databases">
        <title>Chromosome-scale reference genome and RAD-based genetic map of yellow starthistle (Centaurea solstitialis) reveal putative structural variation and QTLs associated with invader traits.</title>
        <authorList>
            <person name="Reatini B."/>
            <person name="Cang F.A."/>
            <person name="Jiang Q."/>
            <person name="Mckibben M.T.W."/>
            <person name="Barker M.S."/>
            <person name="Rieseberg L.H."/>
            <person name="Dlugosch K.M."/>
        </authorList>
    </citation>
    <scope>NUCLEOTIDE SEQUENCE</scope>
    <source>
        <strain evidence="2">CAN-66</strain>
        <tissue evidence="2">Leaf</tissue>
    </source>
</reference>
<feature type="coiled-coil region" evidence="1">
    <location>
        <begin position="201"/>
        <end position="235"/>
    </location>
</feature>
<evidence type="ECO:0000313" key="2">
    <source>
        <dbReference type="EMBL" id="KAJ9536305.1"/>
    </source>
</evidence>
<keyword evidence="1" id="KW-0175">Coiled coil</keyword>
<name>A0AA38SHJ1_9ASTR</name>
<feature type="coiled-coil region" evidence="1">
    <location>
        <begin position="308"/>
        <end position="370"/>
    </location>
</feature>
<evidence type="ECO:0000256" key="1">
    <source>
        <dbReference type="SAM" id="Coils"/>
    </source>
</evidence>
<dbReference type="Proteomes" id="UP001172457">
    <property type="component" value="Unassembled WGS sequence"/>
</dbReference>
<dbReference type="AlphaFoldDB" id="A0AA38SHJ1"/>
<organism evidence="2 3">
    <name type="scientific">Centaurea solstitialis</name>
    <name type="common">yellow star-thistle</name>
    <dbReference type="NCBI Taxonomy" id="347529"/>
    <lineage>
        <taxon>Eukaryota</taxon>
        <taxon>Viridiplantae</taxon>
        <taxon>Streptophyta</taxon>
        <taxon>Embryophyta</taxon>
        <taxon>Tracheophyta</taxon>
        <taxon>Spermatophyta</taxon>
        <taxon>Magnoliopsida</taxon>
        <taxon>eudicotyledons</taxon>
        <taxon>Gunneridae</taxon>
        <taxon>Pentapetalae</taxon>
        <taxon>asterids</taxon>
        <taxon>campanulids</taxon>
        <taxon>Asterales</taxon>
        <taxon>Asteraceae</taxon>
        <taxon>Carduoideae</taxon>
        <taxon>Cardueae</taxon>
        <taxon>Centaureinae</taxon>
        <taxon>Centaurea</taxon>
    </lineage>
</organism>
<accession>A0AA38SHJ1</accession>
<proteinExistence type="predicted"/>
<keyword evidence="3" id="KW-1185">Reference proteome</keyword>
<sequence length="390" mass="45171">MKHLLTNHRNGSMAPFGVYKYVTYVHFSICEFSEIKLYFGYCITIQHMCAPKLCNLTITDNFAFPKVFNVVAPQLKNLTASVVDELSNFLQLSFEDLDSLEKVNLSMQRTHRKEQTYAPVLLDLFQKLSCVKLLILDERIIKVLSARLDLLSVEPCSFNNLKCLKQKDGTYEMLTQVRNYFLESSPNVTFIMDLPPVPHKRLRQEAENDTMSNTLDNEKQQTKTVDEEKRMLEAKIFKQDQLIAKKKAMLEAMEVQCEKRMLEAMEVQCEKRMLEAKIQVQDKVIAQQNLLHENAMLEEKLQMQDKVIEEQKAMLETLKLQNEKKVLETLKLQNEKKMFEEKLLGQDKIIAQQKAMLDAMKLQHEKIETELGNIDSCLDVPTVAVPTLPS</sequence>
<protein>
    <submittedName>
        <fullName evidence="2">Uncharacterized protein</fullName>
    </submittedName>
</protein>
<comment type="caution">
    <text evidence="2">The sequence shown here is derived from an EMBL/GenBank/DDBJ whole genome shotgun (WGS) entry which is preliminary data.</text>
</comment>
<evidence type="ECO:0000313" key="3">
    <source>
        <dbReference type="Proteomes" id="UP001172457"/>
    </source>
</evidence>